<dbReference type="InterPro" id="IPR047215">
    <property type="entry name" value="Galactose_mutarotase-like"/>
</dbReference>
<dbReference type="GO" id="GO:0016853">
    <property type="term" value="F:isomerase activity"/>
    <property type="evidence" value="ECO:0007669"/>
    <property type="project" value="UniProtKB-KW"/>
</dbReference>
<keyword evidence="3" id="KW-0119">Carbohydrate metabolism</keyword>
<comment type="similarity">
    <text evidence="1">Belongs to the aldose epimerase family.</text>
</comment>
<evidence type="ECO:0000256" key="3">
    <source>
        <dbReference type="ARBA" id="ARBA00023277"/>
    </source>
</evidence>
<keyword evidence="2 4" id="KW-0413">Isomerase</keyword>
<evidence type="ECO:0000256" key="1">
    <source>
        <dbReference type="ARBA" id="ARBA00006206"/>
    </source>
</evidence>
<dbReference type="Gene3D" id="2.70.98.10">
    <property type="match status" value="1"/>
</dbReference>
<dbReference type="RefSeq" id="WP_377830794.1">
    <property type="nucleotide sequence ID" value="NZ_JBHRSK010000001.1"/>
</dbReference>
<accession>A0ABV7AC01</accession>
<proteinExistence type="inferred from homology"/>
<evidence type="ECO:0000313" key="5">
    <source>
        <dbReference type="Proteomes" id="UP001595443"/>
    </source>
</evidence>
<dbReference type="EMBL" id="JBHRSK010000001">
    <property type="protein sequence ID" value="MFC2966573.1"/>
    <property type="molecule type" value="Genomic_DNA"/>
</dbReference>
<dbReference type="EC" id="5.1.3.-" evidence="4"/>
<organism evidence="4 5">
    <name type="scientific">Acidimangrovimonas pyrenivorans</name>
    <dbReference type="NCBI Taxonomy" id="2030798"/>
    <lineage>
        <taxon>Bacteria</taxon>
        <taxon>Pseudomonadati</taxon>
        <taxon>Pseudomonadota</taxon>
        <taxon>Alphaproteobacteria</taxon>
        <taxon>Rhodobacterales</taxon>
        <taxon>Paracoccaceae</taxon>
        <taxon>Acidimangrovimonas</taxon>
    </lineage>
</organism>
<dbReference type="InterPro" id="IPR011013">
    <property type="entry name" value="Gal_mutarotase_sf_dom"/>
</dbReference>
<dbReference type="PANTHER" id="PTHR10091">
    <property type="entry name" value="ALDOSE-1-EPIMERASE"/>
    <property type="match status" value="1"/>
</dbReference>
<protein>
    <submittedName>
        <fullName evidence="4">Aldose epimerase family protein</fullName>
        <ecNumber evidence="4">5.1.3.-</ecNumber>
    </submittedName>
</protein>
<dbReference type="InterPro" id="IPR014718">
    <property type="entry name" value="GH-type_carb-bd"/>
</dbReference>
<name>A0ABV7AC01_9RHOB</name>
<dbReference type="InterPro" id="IPR008183">
    <property type="entry name" value="Aldose_1/G6P_1-epimerase"/>
</dbReference>
<dbReference type="Proteomes" id="UP001595443">
    <property type="component" value="Unassembled WGS sequence"/>
</dbReference>
<comment type="caution">
    <text evidence="4">The sequence shown here is derived from an EMBL/GenBank/DDBJ whole genome shotgun (WGS) entry which is preliminary data.</text>
</comment>
<sequence length="334" mass="35397">MAADIRSFGTLSDGRAVQAVRLQRGELTAVVLTRGAVLQDLRLAGTPYSLTLGSDVVAAYEGPLAYFGAIVGPVANRIGGATAVIAGRRYDFPANEGAVLLHGGAHGTQAQLWEIVEAEEHRLVLRLALEDGAQGFPGNREITAEYALTAGFELTLTLSATSDAPTLMGLANHSYWNLDGSADYAGHRLRVAADRYLPVTDEGLPTGEARPVTGAFDLRGGRSLDLSEGFDHCFCLARSPRALTPVAELIGAKGVRMVMETTEPGLQVYDGRGVNSGAYPGHAGQPYGPFAGLALEAQRWPDAPNHPGFPSVTLAPGGRYEQVTRWQFERVEAG</sequence>
<dbReference type="Pfam" id="PF01263">
    <property type="entry name" value="Aldose_epim"/>
    <property type="match status" value="1"/>
</dbReference>
<dbReference type="SUPFAM" id="SSF74650">
    <property type="entry name" value="Galactose mutarotase-like"/>
    <property type="match status" value="1"/>
</dbReference>
<gene>
    <name evidence="4" type="ORF">ACFOES_00550</name>
</gene>
<evidence type="ECO:0000313" key="4">
    <source>
        <dbReference type="EMBL" id="MFC2966573.1"/>
    </source>
</evidence>
<evidence type="ECO:0000256" key="2">
    <source>
        <dbReference type="ARBA" id="ARBA00023235"/>
    </source>
</evidence>
<keyword evidence="5" id="KW-1185">Reference proteome</keyword>
<dbReference type="CDD" id="cd09019">
    <property type="entry name" value="galactose_mutarotase_like"/>
    <property type="match status" value="1"/>
</dbReference>
<reference evidence="5" key="1">
    <citation type="journal article" date="2019" name="Int. J. Syst. Evol. Microbiol.">
        <title>The Global Catalogue of Microorganisms (GCM) 10K type strain sequencing project: providing services to taxonomists for standard genome sequencing and annotation.</title>
        <authorList>
            <consortium name="The Broad Institute Genomics Platform"/>
            <consortium name="The Broad Institute Genome Sequencing Center for Infectious Disease"/>
            <person name="Wu L."/>
            <person name="Ma J."/>
        </authorList>
    </citation>
    <scope>NUCLEOTIDE SEQUENCE [LARGE SCALE GENOMIC DNA]</scope>
    <source>
        <strain evidence="5">KCTC 62192</strain>
    </source>
</reference>
<dbReference type="PANTHER" id="PTHR10091:SF49">
    <property type="entry name" value="ALDOSE 1-EPIMERASE"/>
    <property type="match status" value="1"/>
</dbReference>